<dbReference type="RefSeq" id="WP_227119469.1">
    <property type="nucleotide sequence ID" value="NZ_CABUEN010000009.1"/>
</dbReference>
<evidence type="ECO:0000259" key="1">
    <source>
        <dbReference type="Pfam" id="PF13228"/>
    </source>
</evidence>
<accession>A0A212IZ26</accession>
<protein>
    <recommendedName>
        <fullName evidence="1">DUF4037 domain-containing protein</fullName>
    </recommendedName>
</protein>
<organism evidence="2">
    <name type="scientific">uncultured Desulfovibrio sp</name>
    <dbReference type="NCBI Taxonomy" id="167968"/>
    <lineage>
        <taxon>Bacteria</taxon>
        <taxon>Pseudomonadati</taxon>
        <taxon>Thermodesulfobacteriota</taxon>
        <taxon>Desulfovibrionia</taxon>
        <taxon>Desulfovibrionales</taxon>
        <taxon>Desulfovibrionaceae</taxon>
        <taxon>Desulfovibrio</taxon>
        <taxon>environmental samples</taxon>
    </lineage>
</organism>
<dbReference type="Pfam" id="PF13228">
    <property type="entry name" value="DUF4037"/>
    <property type="match status" value="1"/>
</dbReference>
<proteinExistence type="predicted"/>
<dbReference type="AlphaFoldDB" id="A0A212IZ26"/>
<sequence length="311" mass="34544">MKGLNLAREFYAACLPALRAEIPDIMDVAAAGLVGEGSECFGCDDAESQDHDFGPAFCLWLPRQILRAELPRIEAAFARLPREFQGFASRLAPERRQGRVGPLPIEDFYAFFTGLDDVPSTWQQWLAIPEHQLAACTNGQVFEDRGGEFTRRREALLACYPRDVLLKKMAARCMIMAQAGQYNLPRSLKRNDSVAVMLATARFAEAALSFVFLCNRRYMPFYKWAGKLAATLPVLGPQLARALSLVAQTPANQEHGAQIVAAVEEFCGMAAAHLRAVDLSRASGNWLWEHGPQILRHVEEPALLHMDMLQG</sequence>
<gene>
    <name evidence="2" type="ORF">KM92DES2_10273</name>
</gene>
<dbReference type="InterPro" id="IPR025117">
    <property type="entry name" value="DUF4037"/>
</dbReference>
<evidence type="ECO:0000313" key="2">
    <source>
        <dbReference type="EMBL" id="SBV92468.1"/>
    </source>
</evidence>
<reference evidence="2" key="1">
    <citation type="submission" date="2016-04" db="EMBL/GenBank/DDBJ databases">
        <authorList>
            <person name="Evans L.H."/>
            <person name="Alamgir A."/>
            <person name="Owens N."/>
            <person name="Weber N.D."/>
            <person name="Virtaneva K."/>
            <person name="Barbian K."/>
            <person name="Babar A."/>
            <person name="Rosenke K."/>
        </authorList>
    </citation>
    <scope>NUCLEOTIDE SEQUENCE</scope>
    <source>
        <strain evidence="2">92-2</strain>
    </source>
</reference>
<name>A0A212IZ26_9BACT</name>
<dbReference type="EMBL" id="FLUP01000001">
    <property type="protein sequence ID" value="SBV92468.1"/>
    <property type="molecule type" value="Genomic_DNA"/>
</dbReference>
<feature type="domain" description="DUF4037" evidence="1">
    <location>
        <begin position="125"/>
        <end position="224"/>
    </location>
</feature>